<keyword evidence="3" id="KW-1133">Transmembrane helix</keyword>
<evidence type="ECO:0000313" key="7">
    <source>
        <dbReference type="Proteomes" id="UP000235584"/>
    </source>
</evidence>
<evidence type="ECO:0000313" key="6">
    <source>
        <dbReference type="EMBL" id="AUN96815.1"/>
    </source>
</evidence>
<organism evidence="6 7">
    <name type="scientific">Bacteriovorax stolpii</name>
    <name type="common">Bdellovibrio stolpii</name>
    <dbReference type="NCBI Taxonomy" id="960"/>
    <lineage>
        <taxon>Bacteria</taxon>
        <taxon>Pseudomonadati</taxon>
        <taxon>Bdellovibrionota</taxon>
        <taxon>Bacteriovoracia</taxon>
        <taxon>Bacteriovoracales</taxon>
        <taxon>Bacteriovoracaceae</taxon>
        <taxon>Bacteriovorax</taxon>
    </lineage>
</organism>
<dbReference type="EMBL" id="CP025704">
    <property type="protein sequence ID" value="AUN96815.1"/>
    <property type="molecule type" value="Genomic_DNA"/>
</dbReference>
<dbReference type="PANTHER" id="PTHR37422">
    <property type="entry name" value="TEICHURONIC ACID BIOSYNTHESIS PROTEIN TUAE"/>
    <property type="match status" value="1"/>
</dbReference>
<comment type="subcellular location">
    <subcellularLocation>
        <location evidence="1">Membrane</location>
        <topology evidence="1">Multi-pass membrane protein</topology>
    </subcellularLocation>
</comment>
<evidence type="ECO:0000259" key="5">
    <source>
        <dbReference type="Pfam" id="PF04932"/>
    </source>
</evidence>
<sequence length="391" mass="43673">MISLIYFALFVLCLGLVTSMSLLGGFHALIALPCLYFIPKTSFKGFSKSAWALLALSIILIFSVVINQDVALAGYKPLSKIKYFLIGFFSIAPFVYFFRNQATDKRIKVLLYTLCVSTTFATIAGVVGMNTGFNYVSQKVVSLERNAGLSGMILNYAHNLAFFQIIILGLIIYKKESQKYINTYFLIGVFLINSWGLYLTYTRGAVLALLVGAPFFLFKKYKGKFVLMGVALFLLGSGLFFISGSNVYRPGSDRLRLSMWETAYTAFKERPLTGYGYLNFELHSREIKKRYNIEHPEFGGHAHNNFLEVMATTGIIGGIVFIAWILLWFIEMYRREDLVAKIALPFIVVFVVGGATQATIALGVNLFFIMAGYSISQVGEGKLLKEEQAGV</sequence>
<evidence type="ECO:0000256" key="2">
    <source>
        <dbReference type="ARBA" id="ARBA00022692"/>
    </source>
</evidence>
<dbReference type="KEGG" id="bsto:C0V70_01585"/>
<evidence type="ECO:0000256" key="4">
    <source>
        <dbReference type="ARBA" id="ARBA00023136"/>
    </source>
</evidence>
<dbReference type="GO" id="GO:0016020">
    <property type="term" value="C:membrane"/>
    <property type="evidence" value="ECO:0007669"/>
    <property type="project" value="UniProtKB-SubCell"/>
</dbReference>
<proteinExistence type="predicted"/>
<reference evidence="6 7" key="1">
    <citation type="submission" date="2018-01" db="EMBL/GenBank/DDBJ databases">
        <title>Complete genome sequence of Bacteriovorax stolpii DSM12778.</title>
        <authorList>
            <person name="Tang B."/>
            <person name="Chang J."/>
        </authorList>
    </citation>
    <scope>NUCLEOTIDE SEQUENCE [LARGE SCALE GENOMIC DNA]</scope>
    <source>
        <strain evidence="6 7">DSM 12778</strain>
    </source>
</reference>
<dbReference type="InterPro" id="IPR051533">
    <property type="entry name" value="WaaL-like"/>
</dbReference>
<keyword evidence="4" id="KW-0472">Membrane</keyword>
<dbReference type="Pfam" id="PF04932">
    <property type="entry name" value="Wzy_C"/>
    <property type="match status" value="1"/>
</dbReference>
<protein>
    <recommendedName>
        <fullName evidence="5">O-antigen ligase-related domain-containing protein</fullName>
    </recommendedName>
</protein>
<keyword evidence="2" id="KW-0812">Transmembrane</keyword>
<accession>A0A2K9NP15</accession>
<feature type="domain" description="O-antigen ligase-related" evidence="5">
    <location>
        <begin position="189"/>
        <end position="322"/>
    </location>
</feature>
<dbReference type="InterPro" id="IPR007016">
    <property type="entry name" value="O-antigen_ligase-rel_domated"/>
</dbReference>
<name>A0A2K9NP15_BACTC</name>
<keyword evidence="7" id="KW-1185">Reference proteome</keyword>
<gene>
    <name evidence="6" type="ORF">C0V70_01585</name>
</gene>
<dbReference type="OrthoDB" id="5293382at2"/>
<dbReference type="AlphaFoldDB" id="A0A2K9NP15"/>
<dbReference type="Proteomes" id="UP000235584">
    <property type="component" value="Chromosome"/>
</dbReference>
<evidence type="ECO:0000256" key="3">
    <source>
        <dbReference type="ARBA" id="ARBA00022989"/>
    </source>
</evidence>
<evidence type="ECO:0000256" key="1">
    <source>
        <dbReference type="ARBA" id="ARBA00004141"/>
    </source>
</evidence>
<dbReference type="PANTHER" id="PTHR37422:SF13">
    <property type="entry name" value="LIPOPOLYSACCHARIDE BIOSYNTHESIS PROTEIN PA4999-RELATED"/>
    <property type="match status" value="1"/>
</dbReference>